<feature type="transmembrane region" description="Helical" evidence="1">
    <location>
        <begin position="7"/>
        <end position="26"/>
    </location>
</feature>
<feature type="transmembrane region" description="Helical" evidence="1">
    <location>
        <begin position="91"/>
        <end position="116"/>
    </location>
</feature>
<accession>A0A4Q7E1B8</accession>
<proteinExistence type="predicted"/>
<dbReference type="Proteomes" id="UP000292818">
    <property type="component" value="Unassembled WGS sequence"/>
</dbReference>
<sequence>MKKKIVFVLQLIVNGYFATWPLRLIVDNSPKWRLSGPANGFLGFMDRVAKSVSWPLFLAYLLLLVMIVVAILWTYFFEFKQDKVKQAWQKVVWFLQLIINELACLGLASSLTTQVYDSQQTWTIIFDLFMLFIVVIFAFALTEKFTNRGGNN</sequence>
<dbReference type="RefSeq" id="WP_016395976.1">
    <property type="nucleotide sequence ID" value="NZ_CP049759.1"/>
</dbReference>
<keyword evidence="1" id="KW-1133">Transmembrane helix</keyword>
<comment type="caution">
    <text evidence="2">The sequence shown here is derived from an EMBL/GenBank/DDBJ whole genome shotgun (WGS) entry which is preliminary data.</text>
</comment>
<reference evidence="2 3" key="1">
    <citation type="submission" date="2019-01" db="EMBL/GenBank/DDBJ databases">
        <title>Colonization of the human gut by bovine bacteria present in Parmesan cheese.</title>
        <authorList>
            <person name="Lugli G.A."/>
            <person name="Milani C."/>
        </authorList>
    </citation>
    <scope>NUCLEOTIDE SEQUENCE [LARGE SCALE GENOMIC DNA]</scope>
    <source>
        <strain evidence="2 3">LDELB18P1</strain>
    </source>
</reference>
<organism evidence="2 3">
    <name type="scientific">Lactobacillus delbrueckii</name>
    <dbReference type="NCBI Taxonomy" id="1584"/>
    <lineage>
        <taxon>Bacteria</taxon>
        <taxon>Bacillati</taxon>
        <taxon>Bacillota</taxon>
        <taxon>Bacilli</taxon>
        <taxon>Lactobacillales</taxon>
        <taxon>Lactobacillaceae</taxon>
        <taxon>Lactobacillus</taxon>
    </lineage>
</organism>
<dbReference type="EMBL" id="SETJ01000009">
    <property type="protein sequence ID" value="RZM17430.1"/>
    <property type="molecule type" value="Genomic_DNA"/>
</dbReference>
<evidence type="ECO:0000313" key="3">
    <source>
        <dbReference type="Proteomes" id="UP000292818"/>
    </source>
</evidence>
<feature type="transmembrane region" description="Helical" evidence="1">
    <location>
        <begin position="57"/>
        <end position="79"/>
    </location>
</feature>
<evidence type="ECO:0000313" key="2">
    <source>
        <dbReference type="EMBL" id="RZM17430.1"/>
    </source>
</evidence>
<evidence type="ECO:0000256" key="1">
    <source>
        <dbReference type="SAM" id="Phobius"/>
    </source>
</evidence>
<feature type="transmembrane region" description="Helical" evidence="1">
    <location>
        <begin position="122"/>
        <end position="142"/>
    </location>
</feature>
<protein>
    <submittedName>
        <fullName evidence="2">Uncharacterized protein</fullName>
    </submittedName>
</protein>
<dbReference type="AlphaFoldDB" id="A0A4Q7E1B8"/>
<keyword evidence="1" id="KW-0472">Membrane</keyword>
<name>A0A4Q7E1B8_9LACO</name>
<gene>
    <name evidence="2" type="ORF">LDELB18P1_0132</name>
</gene>
<keyword evidence="1" id="KW-0812">Transmembrane</keyword>